<dbReference type="InterPro" id="IPR032675">
    <property type="entry name" value="LRR_dom_sf"/>
</dbReference>
<accession>A0ABQ9KZE3</accession>
<evidence type="ECO:0000256" key="3">
    <source>
        <dbReference type="ARBA" id="ARBA00022692"/>
    </source>
</evidence>
<evidence type="ECO:0000256" key="4">
    <source>
        <dbReference type="ARBA" id="ARBA00022729"/>
    </source>
</evidence>
<gene>
    <name evidence="11" type="ORF">P3X46_027303</name>
</gene>
<evidence type="ECO:0000256" key="6">
    <source>
        <dbReference type="ARBA" id="ARBA00022989"/>
    </source>
</evidence>
<dbReference type="Pfam" id="PF00560">
    <property type="entry name" value="LRR_1"/>
    <property type="match status" value="10"/>
</dbReference>
<dbReference type="SUPFAM" id="SSF52058">
    <property type="entry name" value="L domain-like"/>
    <property type="match status" value="2"/>
</dbReference>
<evidence type="ECO:0000256" key="2">
    <source>
        <dbReference type="ARBA" id="ARBA00022614"/>
    </source>
</evidence>
<dbReference type="Proteomes" id="UP001174677">
    <property type="component" value="Chromosome 15"/>
</dbReference>
<dbReference type="Gene3D" id="3.80.10.10">
    <property type="entry name" value="Ribonuclease Inhibitor"/>
    <property type="match status" value="3"/>
</dbReference>
<keyword evidence="3 10" id="KW-0812">Transmembrane</keyword>
<dbReference type="EMBL" id="JARPOI010000015">
    <property type="protein sequence ID" value="KAJ9153915.1"/>
    <property type="molecule type" value="Genomic_DNA"/>
</dbReference>
<keyword evidence="2" id="KW-0433">Leucine-rich repeat</keyword>
<evidence type="ECO:0000256" key="9">
    <source>
        <dbReference type="ARBA" id="ARBA00023180"/>
    </source>
</evidence>
<evidence type="ECO:0000256" key="8">
    <source>
        <dbReference type="ARBA" id="ARBA00023170"/>
    </source>
</evidence>
<dbReference type="PANTHER" id="PTHR27000:SF642">
    <property type="entry name" value="INACTIVE LEUCINE-RICH REPEAT RECEPTOR KINASE XIAO-RELATED"/>
    <property type="match status" value="1"/>
</dbReference>
<evidence type="ECO:0000256" key="1">
    <source>
        <dbReference type="ARBA" id="ARBA00004479"/>
    </source>
</evidence>
<dbReference type="InterPro" id="IPR003591">
    <property type="entry name" value="Leu-rich_rpt_typical-subtyp"/>
</dbReference>
<name>A0ABQ9KZE3_HEVBR</name>
<comment type="caution">
    <text evidence="11">The sequence shown here is derived from an EMBL/GenBank/DDBJ whole genome shotgun (WGS) entry which is preliminary data.</text>
</comment>
<dbReference type="SMART" id="SM00369">
    <property type="entry name" value="LRR_TYP"/>
    <property type="match status" value="4"/>
</dbReference>
<protein>
    <recommendedName>
        <fullName evidence="13">Leucine-rich repeat-containing N-terminal plant-type domain-containing protein</fullName>
    </recommendedName>
</protein>
<evidence type="ECO:0008006" key="13">
    <source>
        <dbReference type="Google" id="ProtNLM"/>
    </source>
</evidence>
<evidence type="ECO:0000313" key="12">
    <source>
        <dbReference type="Proteomes" id="UP001174677"/>
    </source>
</evidence>
<keyword evidence="9" id="KW-0325">Glycoprotein</keyword>
<evidence type="ECO:0000256" key="10">
    <source>
        <dbReference type="SAM" id="Phobius"/>
    </source>
</evidence>
<organism evidence="11 12">
    <name type="scientific">Hevea brasiliensis</name>
    <name type="common">Para rubber tree</name>
    <name type="synonym">Siphonia brasiliensis</name>
    <dbReference type="NCBI Taxonomy" id="3981"/>
    <lineage>
        <taxon>Eukaryota</taxon>
        <taxon>Viridiplantae</taxon>
        <taxon>Streptophyta</taxon>
        <taxon>Embryophyta</taxon>
        <taxon>Tracheophyta</taxon>
        <taxon>Spermatophyta</taxon>
        <taxon>Magnoliopsida</taxon>
        <taxon>eudicotyledons</taxon>
        <taxon>Gunneridae</taxon>
        <taxon>Pentapetalae</taxon>
        <taxon>rosids</taxon>
        <taxon>fabids</taxon>
        <taxon>Malpighiales</taxon>
        <taxon>Euphorbiaceae</taxon>
        <taxon>Crotonoideae</taxon>
        <taxon>Micrandreae</taxon>
        <taxon>Hevea</taxon>
    </lineage>
</organism>
<keyword evidence="8" id="KW-0675">Receptor</keyword>
<dbReference type="InterPro" id="IPR001611">
    <property type="entry name" value="Leu-rich_rpt"/>
</dbReference>
<keyword evidence="12" id="KW-1185">Reference proteome</keyword>
<reference evidence="11 12" key="1">
    <citation type="journal article" date="2023" name="Plant Biotechnol. J.">
        <title>Chromosome-level wild Hevea brasiliensis genome provides new tools for genomic-assisted breeding and valuable loci to elevate rubber yield.</title>
        <authorList>
            <person name="Cheng H."/>
            <person name="Song X."/>
            <person name="Hu Y."/>
            <person name="Wu T."/>
            <person name="Yang Q."/>
            <person name="An Z."/>
            <person name="Feng S."/>
            <person name="Deng Z."/>
            <person name="Wu W."/>
            <person name="Zeng X."/>
            <person name="Tu M."/>
            <person name="Wang X."/>
            <person name="Huang H."/>
        </authorList>
    </citation>
    <scope>NUCLEOTIDE SEQUENCE [LARGE SCALE GENOMIC DNA]</scope>
    <source>
        <strain evidence="11">MT/VB/25A 57/8</strain>
    </source>
</reference>
<evidence type="ECO:0000256" key="5">
    <source>
        <dbReference type="ARBA" id="ARBA00022737"/>
    </source>
</evidence>
<keyword evidence="7 10" id="KW-0472">Membrane</keyword>
<feature type="transmembrane region" description="Helical" evidence="10">
    <location>
        <begin position="615"/>
        <end position="642"/>
    </location>
</feature>
<comment type="subcellular location">
    <subcellularLocation>
        <location evidence="1">Membrane</location>
        <topology evidence="1">Single-pass type I membrane protein</topology>
    </subcellularLocation>
</comment>
<keyword evidence="4" id="KW-0732">Signal</keyword>
<dbReference type="PANTHER" id="PTHR27000">
    <property type="entry name" value="LEUCINE-RICH REPEAT RECEPTOR-LIKE PROTEIN KINASE FAMILY PROTEIN-RELATED"/>
    <property type="match status" value="1"/>
</dbReference>
<evidence type="ECO:0000313" key="11">
    <source>
        <dbReference type="EMBL" id="KAJ9153915.1"/>
    </source>
</evidence>
<evidence type="ECO:0000256" key="7">
    <source>
        <dbReference type="ARBA" id="ARBA00023136"/>
    </source>
</evidence>
<keyword evidence="6 10" id="KW-1133">Transmembrane helix</keyword>
<proteinExistence type="predicted"/>
<sequence>MSDNMFNGSIPPQLFSLMHLETLNLGRNLIEGSISGSRMGDLKNLKTLSLESNFFNGEILVGNLADLTELSPGNNRFTGAVPSSLCHLKKLKRLDLHSNLFSVSIPSEIGNLSVISSLLPNDNDLVGEIPPSMQKMGQLEELDLEDNCLRGEIPTWLFDLIYLTDLKLGGNKLVWKNLTIVPKSNPSTLSLRSCSVSGHIPFCLSNFTNLFHLDLSEKNLIGSLPPWLNKTNLYELILSINFLSGSLFPLFQFELLQQLDLARNNFSGKLPDNIGKATLMRKLVLSGNDFSGPIPNSISNMSMLSIIDLSNNRFSGNEFPSFRALYLDLSFNKFCGGLPVTFYERIVVLLLSHNEFSGVLPPNLMNLSELACLDVHDDKITGEIPAFLSHMSTLQILNLRNNSFQGPIPNNLTNLTSLQILDLSDNDFSGKVPPGLGNLSGMIYPNSDASLLHLDKLVYNRWNIMSVFIVYPDLEVFWKNLMRDLPGQHLRLYTFLDLSNNQLNLKILNMSRNKLSGRILKTLGEMDNSESLDLSHNRLSGEIPQTFGKLSQLTDLQWSNNELTGSIPGGPQMDRLNDPNFYANNSGLCGMQIQVPCEKALPEPKPEESGSQGSWFSWVMIGIGFPVGFFSTVRSFYAIGYFDDAPKRGQRRHVRQGVRC</sequence>
<keyword evidence="5" id="KW-0677">Repeat</keyword>